<reference evidence="3" key="1">
    <citation type="journal article" date="2019" name="Int. J. Syst. Evol. Microbiol.">
        <title>The Global Catalogue of Microorganisms (GCM) 10K type strain sequencing project: providing services to taxonomists for standard genome sequencing and annotation.</title>
        <authorList>
            <consortium name="The Broad Institute Genomics Platform"/>
            <consortium name="The Broad Institute Genome Sequencing Center for Infectious Disease"/>
            <person name="Wu L."/>
            <person name="Ma J."/>
        </authorList>
    </citation>
    <scope>NUCLEOTIDE SEQUENCE [LARGE SCALE GENOMIC DNA]</scope>
    <source>
        <strain evidence="3">CGMCC 4.1437</strain>
    </source>
</reference>
<keyword evidence="3" id="KW-1185">Reference proteome</keyword>
<evidence type="ECO:0000313" key="2">
    <source>
        <dbReference type="EMBL" id="MFC5667637.1"/>
    </source>
</evidence>
<protein>
    <submittedName>
        <fullName evidence="2">Uncharacterized protein</fullName>
    </submittedName>
</protein>
<comment type="caution">
    <text evidence="2">The sequence shown here is derived from an EMBL/GenBank/DDBJ whole genome shotgun (WGS) entry which is preliminary data.</text>
</comment>
<name>A0ABW0XCX8_9ACTN</name>
<dbReference type="RefSeq" id="WP_380229307.1">
    <property type="nucleotide sequence ID" value="NZ_JBHSOF010000062.1"/>
</dbReference>
<accession>A0ABW0XCX8</accession>
<proteinExistence type="predicted"/>
<evidence type="ECO:0000256" key="1">
    <source>
        <dbReference type="SAM" id="MobiDB-lite"/>
    </source>
</evidence>
<dbReference type="EMBL" id="JBHSOF010000062">
    <property type="protein sequence ID" value="MFC5667637.1"/>
    <property type="molecule type" value="Genomic_DNA"/>
</dbReference>
<dbReference type="Proteomes" id="UP001595975">
    <property type="component" value="Unassembled WGS sequence"/>
</dbReference>
<feature type="region of interest" description="Disordered" evidence="1">
    <location>
        <begin position="1"/>
        <end position="21"/>
    </location>
</feature>
<evidence type="ECO:0000313" key="3">
    <source>
        <dbReference type="Proteomes" id="UP001595975"/>
    </source>
</evidence>
<gene>
    <name evidence="2" type="ORF">ACFP3U_32300</name>
</gene>
<organism evidence="2 3">
    <name type="scientific">Kitasatospora misakiensis</name>
    <dbReference type="NCBI Taxonomy" id="67330"/>
    <lineage>
        <taxon>Bacteria</taxon>
        <taxon>Bacillati</taxon>
        <taxon>Actinomycetota</taxon>
        <taxon>Actinomycetes</taxon>
        <taxon>Kitasatosporales</taxon>
        <taxon>Streptomycetaceae</taxon>
        <taxon>Kitasatospora</taxon>
    </lineage>
</organism>
<sequence length="268" mass="30008">MKRTTTADRGVQQPEVSGQETRTALLERAKRKAAPYRKTFVQAHRGGESRHGPLKRFVTNGNLRALKAYLITVAACSSENEDGWTTTLDSMVWARLFDTTLTTTDQSARTAAWRTLQQLQAMNLIRCTRPRGSTKISVTLLREDGSGAEYTRPNGKAEADRFLQIPITFWTKGYDAQLDLPGLALLLAIAREKPWSPFPAERAPEWYGWSADTQLRGLQKLLSLNLVERREAYLKAPLSPTGSTLVYQYRLAASMRIRKQKATPAPAA</sequence>